<dbReference type="AlphaFoldDB" id="A0A2H1E7D8"/>
<evidence type="ECO:0000313" key="2">
    <source>
        <dbReference type="Proteomes" id="UP000231564"/>
    </source>
</evidence>
<sequence length="325" mass="38429">MAYMVRGILFFGGFLLLCLQLACGQQTSVDTKKREMKSIDRMKGSYIDERLPKHGYYLQINHQNCHYEIRVNDLESAIYRDPEPVMSIRVPINPEISKSGTQSLSIRVFPIKGAFLSKMADLSIGLFYYTDMSDEENSYGELVHLLDWELPKIENEETPMVRLDTVFKATVPYEIKNLDHAVDLSKMDKDELLAEVVAEYKAIFKLMERDYHQYYIERDKPSFDRSDMWFYTTEESSRKVSENNATFFKEDLEEIQPIENYKLNLYAYGKTVSLRRMIDNGDVICKAQTLTEDHPPYYKKGEKHYYRSKPVRLYKDKRDNQWHIW</sequence>
<proteinExistence type="predicted"/>
<evidence type="ECO:0000313" key="1">
    <source>
        <dbReference type="EMBL" id="SFZ80831.1"/>
    </source>
</evidence>
<dbReference type="Proteomes" id="UP000231564">
    <property type="component" value="Chromosome MARIT"/>
</dbReference>
<name>A0A2H1E7D8_9FLAO</name>
<keyword evidence="2" id="KW-1185">Reference proteome</keyword>
<gene>
    <name evidence="1" type="ORF">MARIT_0816</name>
</gene>
<accession>A0A2H1E7D8</accession>
<dbReference type="RefSeq" id="WP_100210822.1">
    <property type="nucleotide sequence ID" value="NZ_CP138495.1"/>
</dbReference>
<dbReference type="OrthoDB" id="1149023at2"/>
<dbReference type="EMBL" id="LT634361">
    <property type="protein sequence ID" value="SFZ80831.1"/>
    <property type="molecule type" value="Genomic_DNA"/>
</dbReference>
<protein>
    <submittedName>
        <fullName evidence="1">Uncharacterized protein</fullName>
    </submittedName>
</protein>
<organism evidence="1 2">
    <name type="scientific">Tenacibaculum maritimum NCIMB 2154</name>
    <dbReference type="NCBI Taxonomy" id="1349785"/>
    <lineage>
        <taxon>Bacteria</taxon>
        <taxon>Pseudomonadati</taxon>
        <taxon>Bacteroidota</taxon>
        <taxon>Flavobacteriia</taxon>
        <taxon>Flavobacteriales</taxon>
        <taxon>Flavobacteriaceae</taxon>
        <taxon>Tenacibaculum</taxon>
    </lineage>
</organism>
<reference evidence="1 2" key="1">
    <citation type="submission" date="2016-11" db="EMBL/GenBank/DDBJ databases">
        <authorList>
            <person name="Jaros S."/>
            <person name="Januszkiewicz K."/>
            <person name="Wedrychowicz H."/>
        </authorList>
    </citation>
    <scope>NUCLEOTIDE SEQUENCE [LARGE SCALE GENOMIC DNA]</scope>
    <source>
        <strain evidence="1">NCIMB 2154T</strain>
    </source>
</reference>
<dbReference type="KEGG" id="tmar:MARIT_0816"/>